<dbReference type="RefSeq" id="WP_055258429.1">
    <property type="nucleotide sequence ID" value="NZ_CP143954.1"/>
</dbReference>
<dbReference type="EMBL" id="CYXT01000008">
    <property type="protein sequence ID" value="CUM91178.1"/>
    <property type="molecule type" value="Genomic_DNA"/>
</dbReference>
<feature type="transmembrane region" description="Helical" evidence="1">
    <location>
        <begin position="88"/>
        <end position="105"/>
    </location>
</feature>
<gene>
    <name evidence="2" type="ORF">ERS852425_01419</name>
</gene>
<keyword evidence="1" id="KW-0812">Transmembrane</keyword>
<reference evidence="2 3" key="1">
    <citation type="submission" date="2015-09" db="EMBL/GenBank/DDBJ databases">
        <authorList>
            <consortium name="Pathogen Informatics"/>
        </authorList>
    </citation>
    <scope>NUCLEOTIDE SEQUENCE [LARGE SCALE GENOMIC DNA]</scope>
    <source>
        <strain evidence="2 3">2789STDY5608868</strain>
    </source>
</reference>
<dbReference type="AlphaFoldDB" id="A0A173SPT5"/>
<accession>A0A173SPT5</accession>
<proteinExistence type="predicted"/>
<organism evidence="2 3">
    <name type="scientific">Anaerostipes hadrus</name>
    <dbReference type="NCBI Taxonomy" id="649756"/>
    <lineage>
        <taxon>Bacteria</taxon>
        <taxon>Bacillati</taxon>
        <taxon>Bacillota</taxon>
        <taxon>Clostridia</taxon>
        <taxon>Lachnospirales</taxon>
        <taxon>Lachnospiraceae</taxon>
        <taxon>Anaerostipes</taxon>
    </lineage>
</organism>
<evidence type="ECO:0000313" key="2">
    <source>
        <dbReference type="EMBL" id="CUM91178.1"/>
    </source>
</evidence>
<dbReference type="Proteomes" id="UP000095598">
    <property type="component" value="Unassembled WGS sequence"/>
</dbReference>
<evidence type="ECO:0000256" key="1">
    <source>
        <dbReference type="SAM" id="Phobius"/>
    </source>
</evidence>
<evidence type="ECO:0000313" key="3">
    <source>
        <dbReference type="Proteomes" id="UP000095598"/>
    </source>
</evidence>
<feature type="transmembrane region" description="Helical" evidence="1">
    <location>
        <begin position="159"/>
        <end position="180"/>
    </location>
</feature>
<keyword evidence="1" id="KW-0472">Membrane</keyword>
<feature type="transmembrane region" description="Helical" evidence="1">
    <location>
        <begin position="187"/>
        <end position="204"/>
    </location>
</feature>
<sequence length="247" mass="28892">MNEEYQQKINGYKEDIQQNIDQEAVLQTIKNCKKTFVQAEDYPLSYMEFLYDQMQFIQKRWWILQGCLLAVLWIFLNDAADIYEMQRLMGAGACLFAIFLVPEIWKNRRNQAMEIEGAAYYSLRQVCMVRILLFGFMDLLIVTAFAVSVAFTVRVSAQMFAVNFMIPFNVTGAICFRFLYCKRSESEYLAAAGCFLFMILWVFIISREEIYCKISGAVWCAALILSIMYLIYVVKRSQSFYGKIYEV</sequence>
<feature type="transmembrane region" description="Helical" evidence="1">
    <location>
        <begin position="216"/>
        <end position="234"/>
    </location>
</feature>
<protein>
    <submittedName>
        <fullName evidence="2">Uncharacterized protein</fullName>
    </submittedName>
</protein>
<keyword evidence="1" id="KW-1133">Transmembrane helix</keyword>
<feature type="transmembrane region" description="Helical" evidence="1">
    <location>
        <begin position="131"/>
        <end position="153"/>
    </location>
</feature>
<name>A0A173SPT5_ANAHA</name>
<feature type="transmembrane region" description="Helical" evidence="1">
    <location>
        <begin position="60"/>
        <end position="76"/>
    </location>
</feature>